<reference evidence="3" key="1">
    <citation type="submission" date="2017-04" db="EMBL/GenBank/DDBJ databases">
        <title>Genome evolution of the luminous symbionts of deep sea anglerfish.</title>
        <authorList>
            <person name="Hendry T.A."/>
        </authorList>
    </citation>
    <scope>NUCLEOTIDE SEQUENCE [LARGE SCALE GENOMIC DNA]</scope>
</reference>
<protein>
    <recommendedName>
        <fullName evidence="4">Mobile element protein</fullName>
    </recommendedName>
</protein>
<evidence type="ECO:0000313" key="3">
    <source>
        <dbReference type="Proteomes" id="UP000218160"/>
    </source>
</evidence>
<dbReference type="KEGG" id="elux:BTN50_0197"/>
<evidence type="ECO:0000313" key="2">
    <source>
        <dbReference type="EMBL" id="ATF08737.1"/>
    </source>
</evidence>
<dbReference type="PROSITE" id="PS51257">
    <property type="entry name" value="PROKAR_LIPOPROTEIN"/>
    <property type="match status" value="1"/>
</dbReference>
<dbReference type="AlphaFoldDB" id="A0A291B6W6"/>
<organism evidence="2 3">
    <name type="scientific">Candidatus Enterovibrio altilux</name>
    <dbReference type="NCBI Taxonomy" id="1927128"/>
    <lineage>
        <taxon>Bacteria</taxon>
        <taxon>Pseudomonadati</taxon>
        <taxon>Pseudomonadota</taxon>
        <taxon>Gammaproteobacteria</taxon>
        <taxon>Vibrionales</taxon>
        <taxon>Vibrionaceae</taxon>
        <taxon>Enterovibrio</taxon>
    </lineage>
</organism>
<dbReference type="Proteomes" id="UP000218160">
    <property type="component" value="Chromosome 1"/>
</dbReference>
<dbReference type="EMBL" id="CP020660">
    <property type="protein sequence ID" value="ATF08737.1"/>
    <property type="molecule type" value="Genomic_DNA"/>
</dbReference>
<accession>A0A291B6W6</accession>
<evidence type="ECO:0000256" key="1">
    <source>
        <dbReference type="SAM" id="Phobius"/>
    </source>
</evidence>
<keyword evidence="3" id="KW-1185">Reference proteome</keyword>
<keyword evidence="1" id="KW-0472">Membrane</keyword>
<name>A0A291B6W6_9GAMM</name>
<proteinExistence type="predicted"/>
<sequence length="48" mass="5484">MTLRWICLNKLDSILPSVTFNAFNSAAMISCVFIFIAKCNLRQTSRFP</sequence>
<evidence type="ECO:0008006" key="4">
    <source>
        <dbReference type="Google" id="ProtNLM"/>
    </source>
</evidence>
<feature type="transmembrane region" description="Helical" evidence="1">
    <location>
        <begin position="20"/>
        <end position="41"/>
    </location>
</feature>
<gene>
    <name evidence="2" type="ORF">BTN50_0197</name>
</gene>
<keyword evidence="1" id="KW-1133">Transmembrane helix</keyword>
<keyword evidence="1" id="KW-0812">Transmembrane</keyword>